<dbReference type="InterPro" id="IPR050406">
    <property type="entry name" value="FGGY_Carb_Kinase"/>
</dbReference>
<feature type="domain" description="Carbohydrate kinase FGGY C-terminal" evidence="5">
    <location>
        <begin position="261"/>
        <end position="437"/>
    </location>
</feature>
<dbReference type="PANTHER" id="PTHR43095">
    <property type="entry name" value="SUGAR KINASE"/>
    <property type="match status" value="1"/>
</dbReference>
<evidence type="ECO:0000256" key="1">
    <source>
        <dbReference type="ARBA" id="ARBA00009156"/>
    </source>
</evidence>
<dbReference type="CDD" id="cd07804">
    <property type="entry name" value="ASKHA_NBD_FGGY_RrXK-like"/>
    <property type="match status" value="1"/>
</dbReference>
<evidence type="ECO:0000313" key="6">
    <source>
        <dbReference type="EMBL" id="MBD3325839.1"/>
    </source>
</evidence>
<comment type="similarity">
    <text evidence="1">Belongs to the FGGY kinase family.</text>
</comment>
<dbReference type="GO" id="GO:0005975">
    <property type="term" value="P:carbohydrate metabolic process"/>
    <property type="evidence" value="ECO:0007669"/>
    <property type="project" value="InterPro"/>
</dbReference>
<comment type="caution">
    <text evidence="6">The sequence shown here is derived from an EMBL/GenBank/DDBJ whole genome shotgun (WGS) entry which is preliminary data.</text>
</comment>
<evidence type="ECO:0000259" key="4">
    <source>
        <dbReference type="Pfam" id="PF00370"/>
    </source>
</evidence>
<accession>A0A9D5JWZ4</accession>
<dbReference type="InterPro" id="IPR000577">
    <property type="entry name" value="Carb_kinase_FGGY"/>
</dbReference>
<evidence type="ECO:0000256" key="3">
    <source>
        <dbReference type="ARBA" id="ARBA00022777"/>
    </source>
</evidence>
<name>A0A9D5JWZ4_9BACT</name>
<dbReference type="PIRSF" id="PIRSF000538">
    <property type="entry name" value="GlpK"/>
    <property type="match status" value="1"/>
</dbReference>
<dbReference type="AlphaFoldDB" id="A0A9D5JWZ4"/>
<reference evidence="6" key="1">
    <citation type="submission" date="2019-11" db="EMBL/GenBank/DDBJ databases">
        <title>Microbial mats filling the niche in hypersaline microbial mats.</title>
        <authorList>
            <person name="Wong H.L."/>
            <person name="Macleod F.I."/>
            <person name="White R.A. III"/>
            <person name="Burns B.P."/>
        </authorList>
    </citation>
    <scope>NUCLEOTIDE SEQUENCE</scope>
    <source>
        <strain evidence="6">Rbin_158</strain>
    </source>
</reference>
<dbReference type="SUPFAM" id="SSF53067">
    <property type="entry name" value="Actin-like ATPase domain"/>
    <property type="match status" value="2"/>
</dbReference>
<gene>
    <name evidence="6" type="ORF">GF339_14735</name>
</gene>
<dbReference type="Pfam" id="PF02782">
    <property type="entry name" value="FGGY_C"/>
    <property type="match status" value="1"/>
</dbReference>
<evidence type="ECO:0008006" key="8">
    <source>
        <dbReference type="Google" id="ProtNLM"/>
    </source>
</evidence>
<dbReference type="InterPro" id="IPR018484">
    <property type="entry name" value="FGGY_N"/>
</dbReference>
<feature type="domain" description="Carbohydrate kinase FGGY N-terminal" evidence="4">
    <location>
        <begin position="5"/>
        <end position="247"/>
    </location>
</feature>
<dbReference type="Proteomes" id="UP000649604">
    <property type="component" value="Unassembled WGS sequence"/>
</dbReference>
<organism evidence="6 7">
    <name type="scientific">candidate division KSB3 bacterium</name>
    <dbReference type="NCBI Taxonomy" id="2044937"/>
    <lineage>
        <taxon>Bacteria</taxon>
        <taxon>candidate division KSB3</taxon>
    </lineage>
</organism>
<dbReference type="PANTHER" id="PTHR43095:SF5">
    <property type="entry name" value="XYLULOSE KINASE"/>
    <property type="match status" value="1"/>
</dbReference>
<dbReference type="EMBL" id="WJJP01000478">
    <property type="protein sequence ID" value="MBD3325839.1"/>
    <property type="molecule type" value="Genomic_DNA"/>
</dbReference>
<evidence type="ECO:0000259" key="5">
    <source>
        <dbReference type="Pfam" id="PF02782"/>
    </source>
</evidence>
<keyword evidence="3" id="KW-0418">Kinase</keyword>
<dbReference type="Pfam" id="PF00370">
    <property type="entry name" value="FGGY_N"/>
    <property type="match status" value="1"/>
</dbReference>
<proteinExistence type="inferred from homology"/>
<dbReference type="InterPro" id="IPR018485">
    <property type="entry name" value="FGGY_C"/>
</dbReference>
<keyword evidence="2" id="KW-0808">Transferase</keyword>
<protein>
    <recommendedName>
        <fullName evidence="8">Xylulokinase</fullName>
    </recommendedName>
</protein>
<dbReference type="Gene3D" id="3.30.420.40">
    <property type="match status" value="2"/>
</dbReference>
<evidence type="ECO:0000313" key="7">
    <source>
        <dbReference type="Proteomes" id="UP000649604"/>
    </source>
</evidence>
<evidence type="ECO:0000256" key="2">
    <source>
        <dbReference type="ARBA" id="ARBA00022679"/>
    </source>
</evidence>
<sequence>MEQLLLGVDVGTTGVKAVIFDLEGHLQASGQAEHPIAHPHPGWAEQHPEDWWEATCQAIQQALAAVPEGAQCVAGVAVSSQAPTMLPLDREGRPVRPALIWMDRRAEAEAEALRTQLGAEVIEQVTGNRADPFYVAAKVLWFKTHEPDKFAQTHRFVQVNGYINYRLTGEYALDPVHAALLQLRDWQTGEWVPSLCEICGVQPQQFPPVKPGHHVLGEVTTEAADATGLAAGTPVMVGTVDGSAAALEAGAVESGSAAEMTGTSTVLLMPNETRAVKPVFIAMPHCIPDVSLLLGAMATSGASLRWYRDQLGLSEKQASDHLGIAPYDLFTLQASKVPPGSHGTLFLPYMMGERSPLWHTNARGVFFGLSLSTPREALIRAILEGVAFALRHNVEVARQAGVQIHEIRSVGGGTQSALWNQIKADVLGLPILIPETSVGAPFADAFLVGMGLGIYTDVKATLHQMIRIKARYEPNQDNHALYNELYGIFRSIYENLRTDFDRLAKIPALQ</sequence>
<dbReference type="InterPro" id="IPR043129">
    <property type="entry name" value="ATPase_NBD"/>
</dbReference>
<dbReference type="GO" id="GO:0016301">
    <property type="term" value="F:kinase activity"/>
    <property type="evidence" value="ECO:0007669"/>
    <property type="project" value="UniProtKB-KW"/>
</dbReference>